<proteinExistence type="predicted"/>
<gene>
    <name evidence="1" type="ORF">D9611_014953</name>
</gene>
<dbReference type="EMBL" id="JAACJK010000126">
    <property type="protein sequence ID" value="KAF5328564.1"/>
    <property type="molecule type" value="Genomic_DNA"/>
</dbReference>
<protein>
    <submittedName>
        <fullName evidence="1">Uncharacterized protein</fullName>
    </submittedName>
</protein>
<evidence type="ECO:0000313" key="2">
    <source>
        <dbReference type="Proteomes" id="UP000541558"/>
    </source>
</evidence>
<evidence type="ECO:0000313" key="1">
    <source>
        <dbReference type="EMBL" id="KAF5328564.1"/>
    </source>
</evidence>
<dbReference type="Proteomes" id="UP000541558">
    <property type="component" value="Unassembled WGS sequence"/>
</dbReference>
<dbReference type="OrthoDB" id="10266508at2759"/>
<organism evidence="1 2">
    <name type="scientific">Ephemerocybe angulata</name>
    <dbReference type="NCBI Taxonomy" id="980116"/>
    <lineage>
        <taxon>Eukaryota</taxon>
        <taxon>Fungi</taxon>
        <taxon>Dikarya</taxon>
        <taxon>Basidiomycota</taxon>
        <taxon>Agaricomycotina</taxon>
        <taxon>Agaricomycetes</taxon>
        <taxon>Agaricomycetidae</taxon>
        <taxon>Agaricales</taxon>
        <taxon>Agaricineae</taxon>
        <taxon>Psathyrellaceae</taxon>
        <taxon>Ephemerocybe</taxon>
    </lineage>
</organism>
<sequence>MNIEVLEEMLDLTMTVNPMVVQLSTLANEVTGVSFEVGTEAILGGQAVAPMDNLNLMAVNMANRVRSIAQVTKAIAKGDLTKNIDVDVRGENLEF</sequence>
<comment type="caution">
    <text evidence="1">The sequence shown here is derived from an EMBL/GenBank/DDBJ whole genome shotgun (WGS) entry which is preliminary data.</text>
</comment>
<reference evidence="1 2" key="1">
    <citation type="journal article" date="2020" name="ISME J.">
        <title>Uncovering the hidden diversity of litter-decomposition mechanisms in mushroom-forming fungi.</title>
        <authorList>
            <person name="Floudas D."/>
            <person name="Bentzer J."/>
            <person name="Ahren D."/>
            <person name="Johansson T."/>
            <person name="Persson P."/>
            <person name="Tunlid A."/>
        </authorList>
    </citation>
    <scope>NUCLEOTIDE SEQUENCE [LARGE SCALE GENOMIC DNA]</scope>
    <source>
        <strain evidence="1 2">CBS 175.51</strain>
    </source>
</reference>
<dbReference type="CDD" id="cd06225">
    <property type="entry name" value="HAMP"/>
    <property type="match status" value="1"/>
</dbReference>
<keyword evidence="2" id="KW-1185">Reference proteome</keyword>
<dbReference type="AlphaFoldDB" id="A0A8H5BS61"/>
<accession>A0A8H5BS61</accession>
<name>A0A8H5BS61_9AGAR</name>